<sequence>MAAATDQVHQTLVVVGVGNTELHPVWIGGGVEQPKTRMRHFLAYLQYPLDRSTAAFNDRAHALFLDRRKASGKIARTHRVLANALAVLQGLLIGALDILSCLLCCRPG</sequence>
<dbReference type="EMBL" id="VSSQ01094145">
    <property type="protein sequence ID" value="MPN38734.1"/>
    <property type="molecule type" value="Genomic_DNA"/>
</dbReference>
<proteinExistence type="predicted"/>
<protein>
    <submittedName>
        <fullName evidence="1">Uncharacterized protein</fullName>
    </submittedName>
</protein>
<organism evidence="1">
    <name type="scientific">bioreactor metagenome</name>
    <dbReference type="NCBI Taxonomy" id="1076179"/>
    <lineage>
        <taxon>unclassified sequences</taxon>
        <taxon>metagenomes</taxon>
        <taxon>ecological metagenomes</taxon>
    </lineage>
</organism>
<gene>
    <name evidence="1" type="ORF">SDC9_186259</name>
</gene>
<dbReference type="AlphaFoldDB" id="A0A645HRG8"/>
<accession>A0A645HRG8</accession>
<reference evidence="1" key="1">
    <citation type="submission" date="2019-08" db="EMBL/GenBank/DDBJ databases">
        <authorList>
            <person name="Kucharzyk K."/>
            <person name="Murdoch R.W."/>
            <person name="Higgins S."/>
            <person name="Loffler F."/>
        </authorList>
    </citation>
    <scope>NUCLEOTIDE SEQUENCE</scope>
</reference>
<name>A0A645HRG8_9ZZZZ</name>
<evidence type="ECO:0000313" key="1">
    <source>
        <dbReference type="EMBL" id="MPN38734.1"/>
    </source>
</evidence>
<comment type="caution">
    <text evidence="1">The sequence shown here is derived from an EMBL/GenBank/DDBJ whole genome shotgun (WGS) entry which is preliminary data.</text>
</comment>